<dbReference type="Pfam" id="PF04195">
    <property type="entry name" value="Transposase_28"/>
    <property type="match status" value="1"/>
</dbReference>
<organism evidence="4 5">
    <name type="scientific">Rubroshorea leprosula</name>
    <dbReference type="NCBI Taxonomy" id="152421"/>
    <lineage>
        <taxon>Eukaryota</taxon>
        <taxon>Viridiplantae</taxon>
        <taxon>Streptophyta</taxon>
        <taxon>Embryophyta</taxon>
        <taxon>Tracheophyta</taxon>
        <taxon>Spermatophyta</taxon>
        <taxon>Magnoliopsida</taxon>
        <taxon>eudicotyledons</taxon>
        <taxon>Gunneridae</taxon>
        <taxon>Pentapetalae</taxon>
        <taxon>rosids</taxon>
        <taxon>malvids</taxon>
        <taxon>Malvales</taxon>
        <taxon>Dipterocarpaceae</taxon>
        <taxon>Rubroshorea</taxon>
    </lineage>
</organism>
<keyword evidence="5" id="KW-1185">Reference proteome</keyword>
<evidence type="ECO:0000313" key="4">
    <source>
        <dbReference type="EMBL" id="GKV20494.1"/>
    </source>
</evidence>
<gene>
    <name evidence="4" type="ORF">SLEP1_g30615</name>
</gene>
<sequence>MVVSPSASSSISTSATGSILVIASSFVSVVASGSNPIMAYGSVLVIASGFVLSSVPVSASGGSSVADVGVLPSSSELEFFDIFCLPLNTDGKFVVKGDLLHVERDPVVLSIPTEVPLVFSSKGGKVVLPLGSTKVFCDLDKVSWVTSSCDVDEIREIYRKNLIDPRVFLPQHSVGRATFQCLPHDMCVYKDQFACGLRFPLHPFFLEICDEFSIGLPQLTPRAIAYIVAFIVRCFLLRITPTRELFCFFFHLKTAEPTGSWYYFSRRVLEFQGVDDKKRRWGNTVFVDPLPGYDSKNWHKRFFFLSAPKDVDFPSLWRVPHTTIAKVLLSVDDYKAVHKFVTEPFVSIAELIVRENLIEAGVWILGSCDSYSAFPVPFVPSGFKASPKPERSLKRKTGEGSPAAIPSSLLGSAGGINTLAIWSRSAKIEKLDKVDKAVKSEKVLAEKVEKAAGKSKGAISQRAPLVVRRSKRLKSASFKVASASGSDKGVAEGCVIEVDEEVLASFVFPDDELQQFCSEGRFLISSFMDFIAGKSFSKPLTRLPLKDVVRPGYDVCLEGPSIIGHSSIARESSKSMLLASDKKLLSNFPLEALHDIAVHHSASHMKEILLDKEDSSYCAAANLSEMRKRSKDLLNLCRQLHFEKTALGANSIEVERLKKELTMLQECYDLLKKEKELCSSFAVAEKASLESSVLALQRQLGDLSSANSTLERFVSNLKVQVSSLQALSSSIVQSFKESLEGRAFALSSSLGYFNLAIKLIKMLLPRRGLIVSDRLAEFEDMDVAALIHANPDLKRTYDRGPSAVFLDDSPRQASEGTGNSWDVGDSATAMCSKGSSVDAEVSQGASPSLPV</sequence>
<dbReference type="Proteomes" id="UP001054252">
    <property type="component" value="Unassembled WGS sequence"/>
</dbReference>
<keyword evidence="2" id="KW-0472">Membrane</keyword>
<reference evidence="4 5" key="1">
    <citation type="journal article" date="2021" name="Commun. Biol.">
        <title>The genome of Shorea leprosula (Dipterocarpaceae) highlights the ecological relevance of drought in aseasonal tropical rainforests.</title>
        <authorList>
            <person name="Ng K.K.S."/>
            <person name="Kobayashi M.J."/>
            <person name="Fawcett J.A."/>
            <person name="Hatakeyama M."/>
            <person name="Paape T."/>
            <person name="Ng C.H."/>
            <person name="Ang C.C."/>
            <person name="Tnah L.H."/>
            <person name="Lee C.T."/>
            <person name="Nishiyama T."/>
            <person name="Sese J."/>
            <person name="O'Brien M.J."/>
            <person name="Copetti D."/>
            <person name="Mohd Noor M.I."/>
            <person name="Ong R.C."/>
            <person name="Putra M."/>
            <person name="Sireger I.Z."/>
            <person name="Indrioko S."/>
            <person name="Kosugi Y."/>
            <person name="Izuno A."/>
            <person name="Isagi Y."/>
            <person name="Lee S.L."/>
            <person name="Shimizu K.K."/>
        </authorList>
    </citation>
    <scope>NUCLEOTIDE SEQUENCE [LARGE SCALE GENOMIC DNA]</scope>
    <source>
        <strain evidence="4">214</strain>
    </source>
</reference>
<dbReference type="AlphaFoldDB" id="A0AAV5K0N9"/>
<name>A0AAV5K0N9_9ROSI</name>
<dbReference type="InterPro" id="IPR007321">
    <property type="entry name" value="Transposase_28"/>
</dbReference>
<feature type="compositionally biased region" description="Polar residues" evidence="1">
    <location>
        <begin position="811"/>
        <end position="820"/>
    </location>
</feature>
<keyword evidence="2" id="KW-0812">Transmembrane</keyword>
<evidence type="ECO:0000256" key="1">
    <source>
        <dbReference type="SAM" id="MobiDB-lite"/>
    </source>
</evidence>
<evidence type="ECO:0000256" key="2">
    <source>
        <dbReference type="SAM" id="Phobius"/>
    </source>
</evidence>
<dbReference type="EMBL" id="BPVZ01000055">
    <property type="protein sequence ID" value="GKV20494.1"/>
    <property type="molecule type" value="Genomic_DNA"/>
</dbReference>
<evidence type="ECO:0000313" key="5">
    <source>
        <dbReference type="Proteomes" id="UP001054252"/>
    </source>
</evidence>
<feature type="transmembrane region" description="Helical" evidence="2">
    <location>
        <begin position="12"/>
        <end position="31"/>
    </location>
</feature>
<feature type="domain" description="Transposase (putative) gypsy type" evidence="3">
    <location>
        <begin position="188"/>
        <end position="253"/>
    </location>
</feature>
<protein>
    <recommendedName>
        <fullName evidence="3">Transposase (putative) gypsy type domain-containing protein</fullName>
    </recommendedName>
</protein>
<feature type="region of interest" description="Disordered" evidence="1">
    <location>
        <begin position="804"/>
        <end position="827"/>
    </location>
</feature>
<keyword evidence="2" id="KW-1133">Transmembrane helix</keyword>
<comment type="caution">
    <text evidence="4">The sequence shown here is derived from an EMBL/GenBank/DDBJ whole genome shotgun (WGS) entry which is preliminary data.</text>
</comment>
<feature type="transmembrane region" description="Helical" evidence="2">
    <location>
        <begin position="37"/>
        <end position="55"/>
    </location>
</feature>
<accession>A0AAV5K0N9</accession>
<proteinExistence type="predicted"/>
<evidence type="ECO:0000259" key="3">
    <source>
        <dbReference type="Pfam" id="PF04195"/>
    </source>
</evidence>